<reference evidence="2 3" key="1">
    <citation type="submission" date="2020-07" db="EMBL/GenBank/DDBJ databases">
        <title>Sequencing the genomes of 1000 actinobacteria strains.</title>
        <authorList>
            <person name="Klenk H.-P."/>
        </authorList>
    </citation>
    <scope>NUCLEOTIDE SEQUENCE [LARGE SCALE GENOMIC DNA]</scope>
    <source>
        <strain evidence="2 3">DSM 22083</strain>
    </source>
</reference>
<gene>
    <name evidence="2" type="ORF">BKA15_001303</name>
</gene>
<feature type="domain" description="Peptidase S9 prolyl oligopeptidase catalytic" evidence="1">
    <location>
        <begin position="400"/>
        <end position="606"/>
    </location>
</feature>
<accession>A0A7Y9L7P5</accession>
<keyword evidence="2" id="KW-0378">Hydrolase</keyword>
<sequence length="621" mass="67194">MTAQTTSLGSPIIDGERIFWTETRADQGGRTAIRCRTGDEPSTEVTGPEFNVRSRLHEYGGGAYAAVDGVVVFANFADQRLYRTDAAGSPPVPITPEGGFRYADLELQPERGLVLAVREEHQGDAEPVNTVVALELAGDNADGGTVLCSGSDFYSSPRLGPDGRIAWVEWHHPNMPWDATALMAGRLDGGRIRDHTPVAGGPSESAIYPEWLPTGELIFVSDRTNWWNLHLWDGSAVRPLHRAEAEFCEPPWTVGDRPYAIIDATELICTWRRNGAAGIGRLDLRTGDLHPFPDSGEPGAVTVGGGRLATVMRYEDRPDSLSVMELAKPAWAELRAAGDVPIPRDVISTPMPVSWSSKAGPVFGWYYPPTNPGYTGPDGELPPLITRCHGGPTGFTPASLRLDVQYWTSRGIAVLDVNYGGSTGYGREYRERLRGTWGLVDVEDCVAGATAMVEQGLADEKRLAILGGSAGGYTTLRALTATDRFTAGISLFGIGDLEALAKDTHKFESHYLDGLIGPYPEALDTYQDRSPIHHVDRLNAPILILQGSEDKVVPPNQAETMAAAVRAKGLPVAMVIFDGEGHGFRRAENIQASIQAQLFFLGRVFGFTPADDLPPIKIDNL</sequence>
<dbReference type="Gene3D" id="2.120.10.30">
    <property type="entry name" value="TolB, C-terminal domain"/>
    <property type="match status" value="1"/>
</dbReference>
<dbReference type="Pfam" id="PF00326">
    <property type="entry name" value="Peptidase_S9"/>
    <property type="match status" value="1"/>
</dbReference>
<dbReference type="GO" id="GO:0008236">
    <property type="term" value="F:serine-type peptidase activity"/>
    <property type="evidence" value="ECO:0007669"/>
    <property type="project" value="InterPro"/>
</dbReference>
<dbReference type="InterPro" id="IPR001375">
    <property type="entry name" value="Peptidase_S9_cat"/>
</dbReference>
<protein>
    <submittedName>
        <fullName evidence="2">Dipeptidyl aminopeptidase/acylaminoacyl peptidase</fullName>
    </submittedName>
</protein>
<dbReference type="Gene3D" id="3.40.50.1820">
    <property type="entry name" value="alpha/beta hydrolase"/>
    <property type="match status" value="1"/>
</dbReference>
<dbReference type="GO" id="GO:0006508">
    <property type="term" value="P:proteolysis"/>
    <property type="evidence" value="ECO:0007669"/>
    <property type="project" value="InterPro"/>
</dbReference>
<keyword evidence="2" id="KW-0645">Protease</keyword>
<dbReference type="InterPro" id="IPR011042">
    <property type="entry name" value="6-blade_b-propeller_TolB-like"/>
</dbReference>
<dbReference type="InterPro" id="IPR029058">
    <property type="entry name" value="AB_hydrolase_fold"/>
</dbReference>
<evidence type="ECO:0000313" key="2">
    <source>
        <dbReference type="EMBL" id="NYE69974.1"/>
    </source>
</evidence>
<keyword evidence="2" id="KW-0031">Aminopeptidase</keyword>
<evidence type="ECO:0000259" key="1">
    <source>
        <dbReference type="Pfam" id="PF00326"/>
    </source>
</evidence>
<dbReference type="PANTHER" id="PTHR43056">
    <property type="entry name" value="PEPTIDASE S9 PROLYL OLIGOPEPTIDASE"/>
    <property type="match status" value="1"/>
</dbReference>
<evidence type="ECO:0000313" key="3">
    <source>
        <dbReference type="Proteomes" id="UP000569914"/>
    </source>
</evidence>
<dbReference type="PANTHER" id="PTHR43056:SF5">
    <property type="entry name" value="PEPTIDASE S9 PROLYL OLIGOPEPTIDASE CATALYTIC DOMAIN-CONTAINING PROTEIN"/>
    <property type="match status" value="1"/>
</dbReference>
<dbReference type="GO" id="GO:0004177">
    <property type="term" value="F:aminopeptidase activity"/>
    <property type="evidence" value="ECO:0007669"/>
    <property type="project" value="UniProtKB-KW"/>
</dbReference>
<dbReference type="Proteomes" id="UP000569914">
    <property type="component" value="Unassembled WGS sequence"/>
</dbReference>
<dbReference type="SUPFAM" id="SSF82171">
    <property type="entry name" value="DPP6 N-terminal domain-like"/>
    <property type="match status" value="1"/>
</dbReference>
<comment type="caution">
    <text evidence="2">The sequence shown here is derived from an EMBL/GenBank/DDBJ whole genome shotgun (WGS) entry which is preliminary data.</text>
</comment>
<name>A0A7Y9L7P5_9ACTN</name>
<proteinExistence type="predicted"/>
<keyword evidence="3" id="KW-1185">Reference proteome</keyword>
<dbReference type="AlphaFoldDB" id="A0A7Y9L7P5"/>
<dbReference type="SUPFAM" id="SSF53474">
    <property type="entry name" value="alpha/beta-Hydrolases"/>
    <property type="match status" value="1"/>
</dbReference>
<dbReference type="EMBL" id="JACCBU010000001">
    <property type="protein sequence ID" value="NYE69974.1"/>
    <property type="molecule type" value="Genomic_DNA"/>
</dbReference>
<dbReference type="InterPro" id="IPR050585">
    <property type="entry name" value="Xaa-Pro_dipeptidyl-ppase/CocE"/>
</dbReference>
<organism evidence="2 3">
    <name type="scientific">Microlunatus parietis</name>
    <dbReference type="NCBI Taxonomy" id="682979"/>
    <lineage>
        <taxon>Bacteria</taxon>
        <taxon>Bacillati</taxon>
        <taxon>Actinomycetota</taxon>
        <taxon>Actinomycetes</taxon>
        <taxon>Propionibacteriales</taxon>
        <taxon>Propionibacteriaceae</taxon>
        <taxon>Microlunatus</taxon>
    </lineage>
</organism>
<dbReference type="RefSeq" id="WP_218871092.1">
    <property type="nucleotide sequence ID" value="NZ_JACCBU010000001.1"/>
</dbReference>